<reference evidence="2" key="1">
    <citation type="submission" date="2020-03" db="EMBL/GenBank/DDBJ databases">
        <title>The deep terrestrial virosphere.</title>
        <authorList>
            <person name="Holmfeldt K."/>
            <person name="Nilsson E."/>
            <person name="Simone D."/>
            <person name="Lopez-Fernandez M."/>
            <person name="Wu X."/>
            <person name="de Brujin I."/>
            <person name="Lundin D."/>
            <person name="Andersson A."/>
            <person name="Bertilsson S."/>
            <person name="Dopson M."/>
        </authorList>
    </citation>
    <scope>NUCLEOTIDE SEQUENCE</scope>
    <source>
        <strain evidence="2">TM448A00683</strain>
        <strain evidence="3">TM448B00947</strain>
    </source>
</reference>
<evidence type="ECO:0000256" key="1">
    <source>
        <dbReference type="SAM" id="MobiDB-lite"/>
    </source>
</evidence>
<dbReference type="EMBL" id="MT144044">
    <property type="protein sequence ID" value="QJA47471.1"/>
    <property type="molecule type" value="Genomic_DNA"/>
</dbReference>
<organism evidence="2">
    <name type="scientific">viral metagenome</name>
    <dbReference type="NCBI Taxonomy" id="1070528"/>
    <lineage>
        <taxon>unclassified sequences</taxon>
        <taxon>metagenomes</taxon>
        <taxon>organismal metagenomes</taxon>
    </lineage>
</organism>
<protein>
    <submittedName>
        <fullName evidence="2">Uncharacterized protein</fullName>
    </submittedName>
</protein>
<gene>
    <name evidence="2" type="ORF">TM448A00683_0006</name>
    <name evidence="3" type="ORF">TM448B00947_0012</name>
</gene>
<name>A0A6H1ZJ66_9ZZZZ</name>
<dbReference type="EMBL" id="MT144676">
    <property type="protein sequence ID" value="QJH97178.1"/>
    <property type="molecule type" value="Genomic_DNA"/>
</dbReference>
<accession>A0A6H1ZJ66</accession>
<dbReference type="AlphaFoldDB" id="A0A6H1ZJ66"/>
<evidence type="ECO:0000313" key="2">
    <source>
        <dbReference type="EMBL" id="QJA47471.1"/>
    </source>
</evidence>
<sequence length="287" mass="32644">MNNAFCYSRDKEIEIYDRFPRRLSGSCLTVLRHLVIEAAYASGFYEGVWLERGEICISVNAIHLKTGLSTKTIRNVLNVLEKLNETGKQGANQGANKPTVYLIVNYEVWDALSKKGQTELKKRGKEGANRTEKGQTDFIGEIEEKGKPLKEVKEVKESTEQKHSPNGATKFVDKVAGYYCELYPTNKPPYSLFNKWRRNAADEKCKGDTDIAEKVILTILSDIDMKKLPKDFKEEAHVIGYIVDMLKIKWDETAAQFMPSRRLYADPEQVRQTDHLGNPIQPKATHA</sequence>
<evidence type="ECO:0000313" key="3">
    <source>
        <dbReference type="EMBL" id="QJH97178.1"/>
    </source>
</evidence>
<feature type="region of interest" description="Disordered" evidence="1">
    <location>
        <begin position="268"/>
        <end position="287"/>
    </location>
</feature>
<proteinExistence type="predicted"/>